<dbReference type="AlphaFoldDB" id="A0A9D4YX39"/>
<feature type="compositionally biased region" description="Low complexity" evidence="1">
    <location>
        <begin position="30"/>
        <end position="51"/>
    </location>
</feature>
<evidence type="ECO:0000256" key="1">
    <source>
        <dbReference type="SAM" id="MobiDB-lite"/>
    </source>
</evidence>
<dbReference type="Proteomes" id="UP001055712">
    <property type="component" value="Unassembled WGS sequence"/>
</dbReference>
<feature type="region of interest" description="Disordered" evidence="1">
    <location>
        <begin position="104"/>
        <end position="153"/>
    </location>
</feature>
<organism evidence="2 3">
    <name type="scientific">Chlorella vulgaris</name>
    <name type="common">Green alga</name>
    <dbReference type="NCBI Taxonomy" id="3077"/>
    <lineage>
        <taxon>Eukaryota</taxon>
        <taxon>Viridiplantae</taxon>
        <taxon>Chlorophyta</taxon>
        <taxon>core chlorophytes</taxon>
        <taxon>Trebouxiophyceae</taxon>
        <taxon>Chlorellales</taxon>
        <taxon>Chlorellaceae</taxon>
        <taxon>Chlorella clade</taxon>
        <taxon>Chlorella</taxon>
    </lineage>
</organism>
<gene>
    <name evidence="2" type="ORF">D9Q98_009296</name>
</gene>
<protein>
    <submittedName>
        <fullName evidence="2">Uncharacterized protein</fullName>
    </submittedName>
</protein>
<accession>A0A9D4YX39</accession>
<evidence type="ECO:0000313" key="3">
    <source>
        <dbReference type="Proteomes" id="UP001055712"/>
    </source>
</evidence>
<feature type="compositionally biased region" description="Gly residues" evidence="1">
    <location>
        <begin position="142"/>
        <end position="153"/>
    </location>
</feature>
<name>A0A9D4YX39_CHLVU</name>
<feature type="region of interest" description="Disordered" evidence="1">
    <location>
        <begin position="1"/>
        <end position="51"/>
    </location>
</feature>
<reference evidence="2" key="2">
    <citation type="submission" date="2020-11" db="EMBL/GenBank/DDBJ databases">
        <authorList>
            <person name="Cecchin M."/>
            <person name="Marcolungo L."/>
            <person name="Rossato M."/>
            <person name="Girolomoni L."/>
            <person name="Cosentino E."/>
            <person name="Cuine S."/>
            <person name="Li-Beisson Y."/>
            <person name="Delledonne M."/>
            <person name="Ballottari M."/>
        </authorList>
    </citation>
    <scope>NUCLEOTIDE SEQUENCE</scope>
    <source>
        <strain evidence="2">211/11P</strain>
        <tissue evidence="2">Whole cell</tissue>
    </source>
</reference>
<keyword evidence="3" id="KW-1185">Reference proteome</keyword>
<reference evidence="2" key="1">
    <citation type="journal article" date="2019" name="Plant J.">
        <title>Chlorella vulgaris genome assembly and annotation reveals the molecular basis for metabolic acclimation to high light conditions.</title>
        <authorList>
            <person name="Cecchin M."/>
            <person name="Marcolungo L."/>
            <person name="Rossato M."/>
            <person name="Girolomoni L."/>
            <person name="Cosentino E."/>
            <person name="Cuine S."/>
            <person name="Li-Beisson Y."/>
            <person name="Delledonne M."/>
            <person name="Ballottari M."/>
        </authorList>
    </citation>
    <scope>NUCLEOTIDE SEQUENCE</scope>
    <source>
        <strain evidence="2">211/11P</strain>
    </source>
</reference>
<sequence length="153" mass="15104">MDQLRSSFENGGLPPSEAPQSASPGRKEQASGPDTPAGGGPASAAPASRRGSLATGASFDLALLNLASATSAELRDRRAESLLPCGLTNDELNELLERIDVSTLTPLVGVNKRSSSPGVQPGSGSGSGGMACREASSAGRAPAGGGGSDGSKR</sequence>
<proteinExistence type="predicted"/>
<evidence type="ECO:0000313" key="2">
    <source>
        <dbReference type="EMBL" id="KAI3430887.1"/>
    </source>
</evidence>
<dbReference type="EMBL" id="SIDB01000007">
    <property type="protein sequence ID" value="KAI3430887.1"/>
    <property type="molecule type" value="Genomic_DNA"/>
</dbReference>
<comment type="caution">
    <text evidence="2">The sequence shown here is derived from an EMBL/GenBank/DDBJ whole genome shotgun (WGS) entry which is preliminary data.</text>
</comment>